<dbReference type="EMBL" id="CP046600">
    <property type="protein sequence ID" value="QUR68459.1"/>
    <property type="molecule type" value="Genomic_DNA"/>
</dbReference>
<keyword evidence="2" id="KW-1185">Reference proteome</keyword>
<gene>
    <name evidence="1" type="ORF">F6B93_16470</name>
</gene>
<evidence type="ECO:0000313" key="1">
    <source>
        <dbReference type="EMBL" id="QUR68459.1"/>
    </source>
</evidence>
<protein>
    <submittedName>
        <fullName evidence="1">Uncharacterized protein</fullName>
    </submittedName>
</protein>
<proteinExistence type="predicted"/>
<reference evidence="1" key="1">
    <citation type="submission" date="2019-12" db="EMBL/GenBank/DDBJ databases">
        <title>Mycobacterium spongiae sp. nov.</title>
        <authorList>
            <person name="Stinear T."/>
        </authorList>
    </citation>
    <scope>NUCLEOTIDE SEQUENCE</scope>
    <source>
        <strain evidence="1">FSD4b-SM</strain>
    </source>
</reference>
<organism evidence="1 2">
    <name type="scientific">Mycobacterium spongiae</name>
    <dbReference type="NCBI Taxonomy" id="886343"/>
    <lineage>
        <taxon>Bacteria</taxon>
        <taxon>Bacillati</taxon>
        <taxon>Actinomycetota</taxon>
        <taxon>Actinomycetes</taxon>
        <taxon>Mycobacteriales</taxon>
        <taxon>Mycobacteriaceae</taxon>
        <taxon>Mycobacterium</taxon>
    </lineage>
</organism>
<name>A0A975PY36_9MYCO</name>
<dbReference type="KEGG" id="mspg:F6B93_16470"/>
<dbReference type="RefSeq" id="WP_211696031.1">
    <property type="nucleotide sequence ID" value="NZ_CP046600.1"/>
</dbReference>
<evidence type="ECO:0000313" key="2">
    <source>
        <dbReference type="Proteomes" id="UP000682202"/>
    </source>
</evidence>
<accession>A0A975PY36</accession>
<dbReference type="AlphaFoldDB" id="A0A975PY36"/>
<dbReference type="Proteomes" id="UP000682202">
    <property type="component" value="Chromosome"/>
</dbReference>
<sequence>MLDGETHEQVLDAIPAEHRTLIVEELERRDSAFLAELLSSQKPTNEQSDRVVDLLSDALMKTFGPEWAPNEYGLAVERAIDAYLEVWPIYRSDPSGS</sequence>